<organism evidence="2 3">
    <name type="scientific">Myxozyma melibiosi</name>
    <dbReference type="NCBI Taxonomy" id="54550"/>
    <lineage>
        <taxon>Eukaryota</taxon>
        <taxon>Fungi</taxon>
        <taxon>Dikarya</taxon>
        <taxon>Ascomycota</taxon>
        <taxon>Saccharomycotina</taxon>
        <taxon>Lipomycetes</taxon>
        <taxon>Lipomycetales</taxon>
        <taxon>Lipomycetaceae</taxon>
        <taxon>Myxozyma</taxon>
    </lineage>
</organism>
<protein>
    <submittedName>
        <fullName evidence="2">Uncharacterized protein</fullName>
    </submittedName>
</protein>
<dbReference type="RefSeq" id="XP_064769697.1">
    <property type="nucleotide sequence ID" value="XM_064911005.1"/>
</dbReference>
<keyword evidence="1" id="KW-0732">Signal</keyword>
<evidence type="ECO:0000313" key="2">
    <source>
        <dbReference type="EMBL" id="KAK7206664.1"/>
    </source>
</evidence>
<gene>
    <name evidence="2" type="ORF">BZA70DRAFT_266087</name>
</gene>
<sequence length="418" mass="46439">MIYNLLAIQALFLYLASVASSAPLTNSFSLSTIIDSFVIFPKTRWLRKAHSTDFTIENVTDYGSFNFLGSAASESTIYAPVTYCPFGERAFWFTGDVLLQAGPLLPYIDPVRNYFSPAHSGSDSVNTLYDRPMFGTVYNAFRYIEGEETDWRMVPIESELLRDTAVARSPCATFSDTKAVQFYESISTDGSYGSFMVEYEVSVDESGATTLNVTRSDEVTSKSADNQLYWGVFATMRINHVVYMYALDTNNYQDVYLASVPAQQVDDKSAWQYWLQSSKSWTTTEPTTADDISADAVFSLTGSDRFAMANDDITQTLAYHTGASIFYSQYHWSYLFVYVSADDSSTLIIEYGPTPAGPFTSDKKVLYSNADYDMSYASVSPFMFSTSEIEGETGKELLLTAPAAGAVTSPHAIKITFE</sequence>
<comment type="caution">
    <text evidence="2">The sequence shown here is derived from an EMBL/GenBank/DDBJ whole genome shotgun (WGS) entry which is preliminary data.</text>
</comment>
<dbReference type="GeneID" id="90036517"/>
<proteinExistence type="predicted"/>
<keyword evidence="3" id="KW-1185">Reference proteome</keyword>
<dbReference type="EMBL" id="JBBJBU010000002">
    <property type="protein sequence ID" value="KAK7206664.1"/>
    <property type="molecule type" value="Genomic_DNA"/>
</dbReference>
<feature type="signal peptide" evidence="1">
    <location>
        <begin position="1"/>
        <end position="21"/>
    </location>
</feature>
<dbReference type="Proteomes" id="UP001498771">
    <property type="component" value="Unassembled WGS sequence"/>
</dbReference>
<accession>A0ABR1F9Y7</accession>
<reference evidence="2 3" key="1">
    <citation type="submission" date="2024-03" db="EMBL/GenBank/DDBJ databases">
        <title>Genome-scale model development and genomic sequencing of the oleaginous clade Lipomyces.</title>
        <authorList>
            <consortium name="Lawrence Berkeley National Laboratory"/>
            <person name="Czajka J.J."/>
            <person name="Han Y."/>
            <person name="Kim J."/>
            <person name="Mondo S.J."/>
            <person name="Hofstad B.A."/>
            <person name="Robles A."/>
            <person name="Haridas S."/>
            <person name="Riley R."/>
            <person name="LaButti K."/>
            <person name="Pangilinan J."/>
            <person name="Andreopoulos W."/>
            <person name="Lipzen A."/>
            <person name="Yan J."/>
            <person name="Wang M."/>
            <person name="Ng V."/>
            <person name="Grigoriev I.V."/>
            <person name="Spatafora J.W."/>
            <person name="Magnuson J.K."/>
            <person name="Baker S.E."/>
            <person name="Pomraning K.R."/>
        </authorList>
    </citation>
    <scope>NUCLEOTIDE SEQUENCE [LARGE SCALE GENOMIC DNA]</scope>
    <source>
        <strain evidence="2 3">Phaff 52-87</strain>
    </source>
</reference>
<evidence type="ECO:0000313" key="3">
    <source>
        <dbReference type="Proteomes" id="UP001498771"/>
    </source>
</evidence>
<evidence type="ECO:0000256" key="1">
    <source>
        <dbReference type="SAM" id="SignalP"/>
    </source>
</evidence>
<name>A0ABR1F9Y7_9ASCO</name>
<feature type="chain" id="PRO_5045712324" evidence="1">
    <location>
        <begin position="22"/>
        <end position="418"/>
    </location>
</feature>